<keyword evidence="4 5" id="KW-0067">ATP-binding</keyword>
<feature type="binding site" evidence="5">
    <location>
        <position position="336"/>
    </location>
    <ligand>
        <name>ATP</name>
        <dbReference type="ChEBI" id="CHEBI:30616"/>
    </ligand>
</feature>
<evidence type="ECO:0000256" key="1">
    <source>
        <dbReference type="ARBA" id="ARBA00022679"/>
    </source>
</evidence>
<dbReference type="AlphaFoldDB" id="A0A2W5TJJ0"/>
<reference evidence="7 8" key="1">
    <citation type="submission" date="2017-08" db="EMBL/GenBank/DDBJ databases">
        <title>Infants hospitalized years apart are colonized by the same room-sourced microbial strains.</title>
        <authorList>
            <person name="Brooks B."/>
            <person name="Olm M.R."/>
            <person name="Firek B.A."/>
            <person name="Baker R."/>
            <person name="Thomas B.C."/>
            <person name="Morowitz M.J."/>
            <person name="Banfield J.F."/>
        </authorList>
    </citation>
    <scope>NUCLEOTIDE SEQUENCE [LARGE SCALE GENOMIC DNA]</scope>
    <source>
        <strain evidence="7">S2_003_000_R2_14</strain>
    </source>
</reference>
<name>A0A2W5TJJ0_9BACT</name>
<keyword evidence="1" id="KW-0808">Transferase</keyword>
<dbReference type="Gene3D" id="3.30.200.20">
    <property type="entry name" value="Phosphorylase Kinase, domain 1"/>
    <property type="match status" value="1"/>
</dbReference>
<proteinExistence type="predicted"/>
<dbReference type="InterPro" id="IPR011009">
    <property type="entry name" value="Kinase-like_dom_sf"/>
</dbReference>
<organism evidence="7 8">
    <name type="scientific">Archangium gephyra</name>
    <dbReference type="NCBI Taxonomy" id="48"/>
    <lineage>
        <taxon>Bacteria</taxon>
        <taxon>Pseudomonadati</taxon>
        <taxon>Myxococcota</taxon>
        <taxon>Myxococcia</taxon>
        <taxon>Myxococcales</taxon>
        <taxon>Cystobacterineae</taxon>
        <taxon>Archangiaceae</taxon>
        <taxon>Archangium</taxon>
    </lineage>
</organism>
<accession>A0A2W5TJJ0</accession>
<evidence type="ECO:0000313" key="8">
    <source>
        <dbReference type="Proteomes" id="UP000249061"/>
    </source>
</evidence>
<dbReference type="SUPFAM" id="SSF56112">
    <property type="entry name" value="Protein kinase-like (PK-like)"/>
    <property type="match status" value="2"/>
</dbReference>
<dbReference type="CDD" id="cd14014">
    <property type="entry name" value="STKc_PknB_like"/>
    <property type="match status" value="1"/>
</dbReference>
<dbReference type="InterPro" id="IPR000719">
    <property type="entry name" value="Prot_kinase_dom"/>
</dbReference>
<evidence type="ECO:0000256" key="2">
    <source>
        <dbReference type="ARBA" id="ARBA00022741"/>
    </source>
</evidence>
<protein>
    <recommendedName>
        <fullName evidence="6">Protein kinase domain-containing protein</fullName>
    </recommendedName>
</protein>
<dbReference type="PANTHER" id="PTHR43289:SF34">
    <property type="entry name" value="SERINE_THREONINE-PROTEIN KINASE YBDM-RELATED"/>
    <property type="match status" value="1"/>
</dbReference>
<evidence type="ECO:0000313" key="7">
    <source>
        <dbReference type="EMBL" id="PZR13967.1"/>
    </source>
</evidence>
<feature type="domain" description="Protein kinase" evidence="6">
    <location>
        <begin position="16"/>
        <end position="273"/>
    </location>
</feature>
<dbReference type="InterPro" id="IPR008271">
    <property type="entry name" value="Ser/Thr_kinase_AS"/>
</dbReference>
<dbReference type="GO" id="GO:0005524">
    <property type="term" value="F:ATP binding"/>
    <property type="evidence" value="ECO:0007669"/>
    <property type="project" value="UniProtKB-UniRule"/>
</dbReference>
<evidence type="ECO:0000256" key="5">
    <source>
        <dbReference type="PROSITE-ProRule" id="PRU10141"/>
    </source>
</evidence>
<dbReference type="SMART" id="SM00220">
    <property type="entry name" value="S_TKc"/>
    <property type="match status" value="2"/>
</dbReference>
<dbReference type="PROSITE" id="PS50011">
    <property type="entry name" value="PROTEIN_KINASE_DOM"/>
    <property type="match status" value="2"/>
</dbReference>
<feature type="domain" description="Protein kinase" evidence="6">
    <location>
        <begin position="307"/>
        <end position="574"/>
    </location>
</feature>
<evidence type="ECO:0000256" key="4">
    <source>
        <dbReference type="ARBA" id="ARBA00022840"/>
    </source>
</evidence>
<keyword evidence="2 5" id="KW-0547">Nucleotide-binding</keyword>
<dbReference type="PROSITE" id="PS00107">
    <property type="entry name" value="PROTEIN_KINASE_ATP"/>
    <property type="match status" value="1"/>
</dbReference>
<sequence length="600" mass="67092">MRVRVKFYSPAVMKDLQLGRKLASGSAVDAYLAESASGTVLVQVTHSEVVADPELYGRFLDTTRISATQHKHPALLSPELTRCQPDGRFVLITGPVSGRTAVDHLREKGPLSTPEAIRWGLRVCDALEFLHAHGVVHGHLAPKNLFLDGDADQPDVRLLDTVLLLYRGARSVPSSQMLVAPEYLSPERCQGQRATVACDIYGMGVLLHELLTGAPPFSARTLAETRRLHVTAPTPQLMPGLEEWASVLTRCLSKKASERFKSMAQLRDVLRTLKPLDTPAIDIELRFEDTAARKSGELQVGDVIGRYRIEGLLGEGGMGRVYEASHLSIDRRVALKVLRPELARVESQVHRFVAEAQAVNRVRHPHIIEIEDLVQDGERVYFVMELLRGPTLKMLAKDAPIEMTRSVRLMRQAASALAAAHCVGVIHRDLKPDNFVIERHPDGHEHLKVLDFGVCRVRGTDMKNAYRTQVGQVVGTPLWMAPEQVLGHVVDPRADVYSLSMVMYVMLTRRFPWQGVDLSQVVMHRLQKDAEPVGATTFLGELIPERLQQLLERGLARELAKRPQSMAEMESELIEVETELTTPNVKVESPQKSWWMRFRS</sequence>
<dbReference type="PROSITE" id="PS00108">
    <property type="entry name" value="PROTEIN_KINASE_ST"/>
    <property type="match status" value="1"/>
</dbReference>
<dbReference type="Gene3D" id="1.10.510.10">
    <property type="entry name" value="Transferase(Phosphotransferase) domain 1"/>
    <property type="match status" value="2"/>
</dbReference>
<dbReference type="GO" id="GO:0004674">
    <property type="term" value="F:protein serine/threonine kinase activity"/>
    <property type="evidence" value="ECO:0007669"/>
    <property type="project" value="TreeGrafter"/>
</dbReference>
<evidence type="ECO:0000259" key="6">
    <source>
        <dbReference type="PROSITE" id="PS50011"/>
    </source>
</evidence>
<dbReference type="PANTHER" id="PTHR43289">
    <property type="entry name" value="MITOGEN-ACTIVATED PROTEIN KINASE KINASE KINASE 20-RELATED"/>
    <property type="match status" value="1"/>
</dbReference>
<comment type="caution">
    <text evidence="7">The sequence shown here is derived from an EMBL/GenBank/DDBJ whole genome shotgun (WGS) entry which is preliminary data.</text>
</comment>
<dbReference type="Proteomes" id="UP000249061">
    <property type="component" value="Unassembled WGS sequence"/>
</dbReference>
<keyword evidence="3" id="KW-0418">Kinase</keyword>
<gene>
    <name evidence="7" type="ORF">DI536_11635</name>
</gene>
<dbReference type="InterPro" id="IPR017441">
    <property type="entry name" value="Protein_kinase_ATP_BS"/>
</dbReference>
<dbReference type="EMBL" id="QFQP01000008">
    <property type="protein sequence ID" value="PZR13967.1"/>
    <property type="molecule type" value="Genomic_DNA"/>
</dbReference>
<dbReference type="Pfam" id="PF00069">
    <property type="entry name" value="Pkinase"/>
    <property type="match status" value="2"/>
</dbReference>
<evidence type="ECO:0000256" key="3">
    <source>
        <dbReference type="ARBA" id="ARBA00022777"/>
    </source>
</evidence>